<evidence type="ECO:0000313" key="2">
    <source>
        <dbReference type="EMBL" id="KAJ3553209.1"/>
    </source>
</evidence>
<dbReference type="EMBL" id="JANIEX010001945">
    <property type="protein sequence ID" value="KAJ3553209.1"/>
    <property type="molecule type" value="Genomic_DNA"/>
</dbReference>
<name>A0AAD5VE20_9AGAR</name>
<feature type="region of interest" description="Disordered" evidence="1">
    <location>
        <begin position="82"/>
        <end position="108"/>
    </location>
</feature>
<keyword evidence="3" id="KW-1185">Reference proteome</keyword>
<evidence type="ECO:0000313" key="3">
    <source>
        <dbReference type="Proteomes" id="UP001213000"/>
    </source>
</evidence>
<protein>
    <submittedName>
        <fullName evidence="2">Uncharacterized protein</fullName>
    </submittedName>
</protein>
<reference evidence="2" key="1">
    <citation type="submission" date="2022-07" db="EMBL/GenBank/DDBJ databases">
        <title>Genome Sequence of Leucocoprinus birnbaumii.</title>
        <authorList>
            <person name="Buettner E."/>
        </authorList>
    </citation>
    <scope>NUCLEOTIDE SEQUENCE</scope>
    <source>
        <strain evidence="2">VT141</strain>
    </source>
</reference>
<proteinExistence type="predicted"/>
<gene>
    <name evidence="2" type="ORF">NP233_g12699</name>
</gene>
<accession>A0AAD5VE20</accession>
<dbReference type="Proteomes" id="UP001213000">
    <property type="component" value="Unassembled WGS sequence"/>
</dbReference>
<feature type="compositionally biased region" description="Acidic residues" evidence="1">
    <location>
        <begin position="90"/>
        <end position="102"/>
    </location>
</feature>
<dbReference type="AlphaFoldDB" id="A0AAD5VE20"/>
<organism evidence="2 3">
    <name type="scientific">Leucocoprinus birnbaumii</name>
    <dbReference type="NCBI Taxonomy" id="56174"/>
    <lineage>
        <taxon>Eukaryota</taxon>
        <taxon>Fungi</taxon>
        <taxon>Dikarya</taxon>
        <taxon>Basidiomycota</taxon>
        <taxon>Agaricomycotina</taxon>
        <taxon>Agaricomycetes</taxon>
        <taxon>Agaricomycetidae</taxon>
        <taxon>Agaricales</taxon>
        <taxon>Agaricineae</taxon>
        <taxon>Agaricaceae</taxon>
        <taxon>Leucocoprinus</taxon>
    </lineage>
</organism>
<sequence>MSGFLAYNIEPLDALYRHFNVVKAGYHAGPIEDRFVMTLTTLNASRYPSHCLAVTQSNAPPNSPALMLPVCKDLYKRGFNPNLHWPKEDDPPEVSDDTEETSDMPVTIPPLSEGPVKISLPVHTISVPHLVSLPLVLLFGLGLETDVERLAYRLLPSSVVAEFPAAPAMAEIFARFPEQQFERHYLNLKGFWGNILSLGLKDQRIVEMVSKAWNVASEARRIRQRQQGVSTQQRR</sequence>
<evidence type="ECO:0000256" key="1">
    <source>
        <dbReference type="SAM" id="MobiDB-lite"/>
    </source>
</evidence>
<comment type="caution">
    <text evidence="2">The sequence shown here is derived from an EMBL/GenBank/DDBJ whole genome shotgun (WGS) entry which is preliminary data.</text>
</comment>